<comment type="caution">
    <text evidence="1">The sequence shown here is derived from an EMBL/GenBank/DDBJ whole genome shotgun (WGS) entry which is preliminary data.</text>
</comment>
<dbReference type="Proteomes" id="UP000726737">
    <property type="component" value="Unassembled WGS sequence"/>
</dbReference>
<dbReference type="EMBL" id="JAAAJA010000617">
    <property type="protein sequence ID" value="KAG0251122.1"/>
    <property type="molecule type" value="Genomic_DNA"/>
</dbReference>
<accession>A0A9P6PSD3</accession>
<organism evidence="1 2">
    <name type="scientific">Mortierella polycephala</name>
    <dbReference type="NCBI Taxonomy" id="41804"/>
    <lineage>
        <taxon>Eukaryota</taxon>
        <taxon>Fungi</taxon>
        <taxon>Fungi incertae sedis</taxon>
        <taxon>Mucoromycota</taxon>
        <taxon>Mortierellomycotina</taxon>
        <taxon>Mortierellomycetes</taxon>
        <taxon>Mortierellales</taxon>
        <taxon>Mortierellaceae</taxon>
        <taxon>Mortierella</taxon>
    </lineage>
</organism>
<sequence>MEPDLAHATLMYAIDSFLVGQTQTLGFWTAGWIGAVAIGTAQIKTLVDRIFEDADSEALPMALGVKDTGLSRSEAKCGMASYTLLV</sequence>
<reference evidence="1" key="1">
    <citation type="journal article" date="2020" name="Fungal Divers.">
        <title>Resolving the Mortierellaceae phylogeny through synthesis of multi-gene phylogenetics and phylogenomics.</title>
        <authorList>
            <person name="Vandepol N."/>
            <person name="Liber J."/>
            <person name="Desiro A."/>
            <person name="Na H."/>
            <person name="Kennedy M."/>
            <person name="Barry K."/>
            <person name="Grigoriev I.V."/>
            <person name="Miller A.N."/>
            <person name="O'Donnell K."/>
            <person name="Stajich J.E."/>
            <person name="Bonito G."/>
        </authorList>
    </citation>
    <scope>NUCLEOTIDE SEQUENCE</scope>
    <source>
        <strain evidence="1">KOD948</strain>
    </source>
</reference>
<dbReference type="AlphaFoldDB" id="A0A9P6PSD3"/>
<proteinExistence type="predicted"/>
<keyword evidence="2" id="KW-1185">Reference proteome</keyword>
<evidence type="ECO:0000313" key="2">
    <source>
        <dbReference type="Proteomes" id="UP000726737"/>
    </source>
</evidence>
<name>A0A9P6PSD3_9FUNG</name>
<protein>
    <submittedName>
        <fullName evidence="1">Uncharacterized protein</fullName>
    </submittedName>
</protein>
<evidence type="ECO:0000313" key="1">
    <source>
        <dbReference type="EMBL" id="KAG0251122.1"/>
    </source>
</evidence>
<gene>
    <name evidence="1" type="ORF">BG011_007819</name>
</gene>